<protein>
    <submittedName>
        <fullName evidence="1">Uncharacterized protein</fullName>
    </submittedName>
</protein>
<reference evidence="1 2" key="1">
    <citation type="submission" date="2019-04" db="EMBL/GenBank/DDBJ databases">
        <title>An improved genome assembly and genetic linkage map for asparagus bean, Vigna unguiculata ssp. sesquipedialis.</title>
        <authorList>
            <person name="Xia Q."/>
            <person name="Zhang R."/>
            <person name="Dong Y."/>
        </authorList>
    </citation>
    <scope>NUCLEOTIDE SEQUENCE [LARGE SCALE GENOMIC DNA]</scope>
    <source>
        <tissue evidence="1">Leaf</tissue>
    </source>
</reference>
<organism evidence="1 2">
    <name type="scientific">Vigna unguiculata</name>
    <name type="common">Cowpea</name>
    <dbReference type="NCBI Taxonomy" id="3917"/>
    <lineage>
        <taxon>Eukaryota</taxon>
        <taxon>Viridiplantae</taxon>
        <taxon>Streptophyta</taxon>
        <taxon>Embryophyta</taxon>
        <taxon>Tracheophyta</taxon>
        <taxon>Spermatophyta</taxon>
        <taxon>Magnoliopsida</taxon>
        <taxon>eudicotyledons</taxon>
        <taxon>Gunneridae</taxon>
        <taxon>Pentapetalae</taxon>
        <taxon>rosids</taxon>
        <taxon>fabids</taxon>
        <taxon>Fabales</taxon>
        <taxon>Fabaceae</taxon>
        <taxon>Papilionoideae</taxon>
        <taxon>50 kb inversion clade</taxon>
        <taxon>NPAAA clade</taxon>
        <taxon>indigoferoid/millettioid clade</taxon>
        <taxon>Phaseoleae</taxon>
        <taxon>Vigna</taxon>
    </lineage>
</organism>
<sequence length="64" mass="7310">MTRLSEVAMRLSVLFLLNPRPSDELWMLSDLRSRSSEKSLPKRDEVVQPLFHAGSGEVGWIKRG</sequence>
<dbReference type="AlphaFoldDB" id="A0A4D6L1V3"/>
<accession>A0A4D6L1V3</accession>
<name>A0A4D6L1V3_VIGUN</name>
<proteinExistence type="predicted"/>
<dbReference type="EMBL" id="CP039346">
    <property type="protein sequence ID" value="QCD82472.1"/>
    <property type="molecule type" value="Genomic_DNA"/>
</dbReference>
<evidence type="ECO:0000313" key="1">
    <source>
        <dbReference type="EMBL" id="QCD82472.1"/>
    </source>
</evidence>
<dbReference type="Proteomes" id="UP000501690">
    <property type="component" value="Linkage Group LG2"/>
</dbReference>
<keyword evidence="2" id="KW-1185">Reference proteome</keyword>
<gene>
    <name evidence="1" type="ORF">DEO72_LG2g2811</name>
</gene>
<evidence type="ECO:0000313" key="2">
    <source>
        <dbReference type="Proteomes" id="UP000501690"/>
    </source>
</evidence>